<gene>
    <name evidence="2" type="ORF">SAMN04490357_7587</name>
</gene>
<dbReference type="AlphaFoldDB" id="A0A1H5HS43"/>
<dbReference type="STRING" id="67331.SAMN04490357_7587"/>
<evidence type="ECO:0000256" key="1">
    <source>
        <dbReference type="SAM" id="MobiDB-lite"/>
    </source>
</evidence>
<protein>
    <submittedName>
        <fullName evidence="2">Uncharacterized protein</fullName>
    </submittedName>
</protein>
<accession>A0A1H5HS43</accession>
<feature type="region of interest" description="Disordered" evidence="1">
    <location>
        <begin position="51"/>
        <end position="76"/>
    </location>
</feature>
<proteinExistence type="predicted"/>
<evidence type="ECO:0000313" key="3">
    <source>
        <dbReference type="Proteomes" id="UP000182375"/>
    </source>
</evidence>
<evidence type="ECO:0000313" key="2">
    <source>
        <dbReference type="EMBL" id="SEE30088.1"/>
    </source>
</evidence>
<reference evidence="2 3" key="1">
    <citation type="submission" date="2016-10" db="EMBL/GenBank/DDBJ databases">
        <authorList>
            <person name="de Groot N.N."/>
        </authorList>
    </citation>
    <scope>NUCLEOTIDE SEQUENCE [LARGE SCALE GENOMIC DNA]</scope>
    <source>
        <strain evidence="2 3">DSM 40306</strain>
    </source>
</reference>
<dbReference type="RefSeq" id="WP_070025719.1">
    <property type="nucleotide sequence ID" value="NZ_FNTD01000004.1"/>
</dbReference>
<sequence>MSPQPTTMLDGDTVYRIVWVPGTDRLRGWCWCGEPRESEDPVELWEWLLAHPDGHPGPGTAPAPDPAPRPHRLVGA</sequence>
<name>A0A1H5HS43_9ACTN</name>
<dbReference type="EMBL" id="FNTD01000004">
    <property type="protein sequence ID" value="SEE30088.1"/>
    <property type="molecule type" value="Genomic_DNA"/>
</dbReference>
<organism evidence="2 3">
    <name type="scientific">Streptomyces misionensis</name>
    <dbReference type="NCBI Taxonomy" id="67331"/>
    <lineage>
        <taxon>Bacteria</taxon>
        <taxon>Bacillati</taxon>
        <taxon>Actinomycetota</taxon>
        <taxon>Actinomycetes</taxon>
        <taxon>Kitasatosporales</taxon>
        <taxon>Streptomycetaceae</taxon>
        <taxon>Streptomyces</taxon>
    </lineage>
</organism>
<dbReference type="Proteomes" id="UP000182375">
    <property type="component" value="Unassembled WGS sequence"/>
</dbReference>
<dbReference type="GeneID" id="95516552"/>